<sequence>MIAFNAPVFTAVILAISGVNAYRTDYVTGHDFDFSVTYPSGLTFSTTERPTDVLSATDIGAKEPLVTLTDPDGTGRDDRYVAFVEISYIPTIDSINDVIYEFPWIESNLTVLSNGTLTPDVYDSGRITYFHTIWTNEVRNATLHVWKQTPELVDFLLDNSFAGTFWQLALVWSNTTSKISYDFPRSNIDFKIRNGTGEDRGGIDDNGASIVGCAGYDDGIRVGAGVNDWGCKSYRDSEWRVFVDGGLGCLVFGPSCSRHVMKYRGRLSKETLPNGVALLM</sequence>
<gene>
    <name evidence="1" type="ORF">F4821DRAFT_276974</name>
</gene>
<reference evidence="1 2" key="1">
    <citation type="journal article" date="2022" name="New Phytol.">
        <title>Ecological generalism drives hyperdiversity of secondary metabolite gene clusters in xylarialean endophytes.</title>
        <authorList>
            <person name="Franco M.E.E."/>
            <person name="Wisecaver J.H."/>
            <person name="Arnold A.E."/>
            <person name="Ju Y.M."/>
            <person name="Slot J.C."/>
            <person name="Ahrendt S."/>
            <person name="Moore L.P."/>
            <person name="Eastman K.E."/>
            <person name="Scott K."/>
            <person name="Konkel Z."/>
            <person name="Mondo S.J."/>
            <person name="Kuo A."/>
            <person name="Hayes R.D."/>
            <person name="Haridas S."/>
            <person name="Andreopoulos B."/>
            <person name="Riley R."/>
            <person name="LaButti K."/>
            <person name="Pangilinan J."/>
            <person name="Lipzen A."/>
            <person name="Amirebrahimi M."/>
            <person name="Yan J."/>
            <person name="Adam C."/>
            <person name="Keymanesh K."/>
            <person name="Ng V."/>
            <person name="Louie K."/>
            <person name="Northen T."/>
            <person name="Drula E."/>
            <person name="Henrissat B."/>
            <person name="Hsieh H.M."/>
            <person name="Youens-Clark K."/>
            <person name="Lutzoni F."/>
            <person name="Miadlikowska J."/>
            <person name="Eastwood D.C."/>
            <person name="Hamelin R.C."/>
            <person name="Grigoriev I.V."/>
            <person name="U'Ren J.M."/>
        </authorList>
    </citation>
    <scope>NUCLEOTIDE SEQUENCE [LARGE SCALE GENOMIC DNA]</scope>
    <source>
        <strain evidence="1 2">ER1909</strain>
    </source>
</reference>
<proteinExistence type="predicted"/>
<name>A0ACC0D7N6_9PEZI</name>
<comment type="caution">
    <text evidence="1">The sequence shown here is derived from an EMBL/GenBank/DDBJ whole genome shotgun (WGS) entry which is preliminary data.</text>
</comment>
<evidence type="ECO:0000313" key="1">
    <source>
        <dbReference type="EMBL" id="KAI6088772.1"/>
    </source>
</evidence>
<keyword evidence="2" id="KW-1185">Reference proteome</keyword>
<accession>A0ACC0D7N6</accession>
<organism evidence="1 2">
    <name type="scientific">Hypoxylon rubiginosum</name>
    <dbReference type="NCBI Taxonomy" id="110542"/>
    <lineage>
        <taxon>Eukaryota</taxon>
        <taxon>Fungi</taxon>
        <taxon>Dikarya</taxon>
        <taxon>Ascomycota</taxon>
        <taxon>Pezizomycotina</taxon>
        <taxon>Sordariomycetes</taxon>
        <taxon>Xylariomycetidae</taxon>
        <taxon>Xylariales</taxon>
        <taxon>Hypoxylaceae</taxon>
        <taxon>Hypoxylon</taxon>
    </lineage>
</organism>
<dbReference type="Proteomes" id="UP001497680">
    <property type="component" value="Unassembled WGS sequence"/>
</dbReference>
<protein>
    <submittedName>
        <fullName evidence="1">Uncharacterized protein</fullName>
    </submittedName>
</protein>
<dbReference type="EMBL" id="MU394299">
    <property type="protein sequence ID" value="KAI6088772.1"/>
    <property type="molecule type" value="Genomic_DNA"/>
</dbReference>
<evidence type="ECO:0000313" key="2">
    <source>
        <dbReference type="Proteomes" id="UP001497680"/>
    </source>
</evidence>